<dbReference type="Proteomes" id="UP000020773">
    <property type="component" value="Unassembled WGS sequence"/>
</dbReference>
<reference evidence="1 2" key="1">
    <citation type="submission" date="2014-02" db="EMBL/GenBank/DDBJ databases">
        <authorList>
            <person name="Sears C."/>
            <person name="Carroll K."/>
            <person name="Sack B.R."/>
            <person name="Qadri F."/>
            <person name="Myers L.L."/>
            <person name="Chung G.-T."/>
            <person name="Escheverria P."/>
            <person name="Fraser C.M."/>
            <person name="Sadzewicz L."/>
            <person name="Shefchek K.A."/>
            <person name="Tallon L."/>
            <person name="Das S.P."/>
            <person name="Daugherty S."/>
            <person name="Mongodin E.F."/>
        </authorList>
    </citation>
    <scope>NUCLEOTIDE SEQUENCE [LARGE SCALE GENOMIC DNA]</scope>
    <source>
        <strain evidence="2">3998T(B)3</strain>
    </source>
</reference>
<dbReference type="PATRIC" id="fig|1339316.3.peg.5093"/>
<dbReference type="Gene3D" id="3.40.50.300">
    <property type="entry name" value="P-loop containing nucleotide triphosphate hydrolases"/>
    <property type="match status" value="1"/>
</dbReference>
<evidence type="ECO:0000313" key="1">
    <source>
        <dbReference type="EMBL" id="EXY87990.1"/>
    </source>
</evidence>
<dbReference type="AlphaFoldDB" id="A0A015X5Y0"/>
<dbReference type="InterPro" id="IPR027417">
    <property type="entry name" value="P-loop_NTPase"/>
</dbReference>
<comment type="caution">
    <text evidence="1">The sequence shown here is derived from an EMBL/GenBank/DDBJ whole genome shotgun (WGS) entry which is preliminary data.</text>
</comment>
<name>A0A015X5Y0_BACFG</name>
<accession>A0A015X5Y0</accession>
<organism evidence="1 2">
    <name type="scientific">Bacteroides fragilis str. 3998T(B)3</name>
    <dbReference type="NCBI Taxonomy" id="1339316"/>
    <lineage>
        <taxon>Bacteria</taxon>
        <taxon>Pseudomonadati</taxon>
        <taxon>Bacteroidota</taxon>
        <taxon>Bacteroidia</taxon>
        <taxon>Bacteroidales</taxon>
        <taxon>Bacteroidaceae</taxon>
        <taxon>Bacteroides</taxon>
    </lineage>
</organism>
<evidence type="ECO:0000313" key="2">
    <source>
        <dbReference type="Proteomes" id="UP000020773"/>
    </source>
</evidence>
<sequence>MNVTYFGIELNKSVEKYHHFLNEARLSALAVCIFLAAHLSIPSGPYKILFLDDIFTGLDTSNRMPLLHILTEKIIAGTDSDTFTNHQIILTTYDRQWYELAKNHLGKRDWCFLEMYIDKHTNHFDHPALLPGESDLGKAQFYFRTHQYPACANYQRKICESLLKRFLPEDKKYDALPNGDIKPVEKLATLIDRFENYMVDNGMDFSVFSKIKICLRAFMNPLSHDDWGSPVYRRELEEGFKLLKKLDSLKNMKVFKPGDTIRIQQIHPKTKNIFMYSFEIQESVSLISTDTEKRIGKIIVRPLNMTEIDLKGISKKPVTLSYEPESIDKSLKSVTDYLKITTPLDPMDAFEWKNGNTYEPLSTILRQ</sequence>
<protein>
    <submittedName>
        <fullName evidence="1">Uncharacterized protein</fullName>
    </submittedName>
</protein>
<proteinExistence type="predicted"/>
<dbReference type="SUPFAM" id="SSF52540">
    <property type="entry name" value="P-loop containing nucleoside triphosphate hydrolases"/>
    <property type="match status" value="1"/>
</dbReference>
<dbReference type="EMBL" id="JGDB01000328">
    <property type="protein sequence ID" value="EXY87990.1"/>
    <property type="molecule type" value="Genomic_DNA"/>
</dbReference>
<gene>
    <name evidence="1" type="ORF">M125_5380</name>
</gene>